<keyword evidence="3" id="KW-0812">Transmembrane</keyword>
<feature type="coiled-coil region" evidence="2">
    <location>
        <begin position="95"/>
        <end position="147"/>
    </location>
</feature>
<name>A0A8B8DI18_CRAVI</name>
<dbReference type="SUPFAM" id="SSF57845">
    <property type="entry name" value="B-box zinc-binding domain"/>
    <property type="match status" value="1"/>
</dbReference>
<dbReference type="OrthoDB" id="264520at2759"/>
<dbReference type="Gene3D" id="3.30.160.60">
    <property type="entry name" value="Classic Zinc Finger"/>
    <property type="match status" value="1"/>
</dbReference>
<accession>A0A8B8DI18</accession>
<dbReference type="Proteomes" id="UP000694844">
    <property type="component" value="Chromosome 3"/>
</dbReference>
<keyword evidence="3" id="KW-0472">Membrane</keyword>
<dbReference type="AlphaFoldDB" id="A0A8B8DI18"/>
<organism evidence="5 6">
    <name type="scientific">Crassostrea virginica</name>
    <name type="common">Eastern oyster</name>
    <dbReference type="NCBI Taxonomy" id="6565"/>
    <lineage>
        <taxon>Eukaryota</taxon>
        <taxon>Metazoa</taxon>
        <taxon>Spiralia</taxon>
        <taxon>Lophotrochozoa</taxon>
        <taxon>Mollusca</taxon>
        <taxon>Bivalvia</taxon>
        <taxon>Autobranchia</taxon>
        <taxon>Pteriomorphia</taxon>
        <taxon>Ostreida</taxon>
        <taxon>Ostreoidea</taxon>
        <taxon>Ostreidae</taxon>
        <taxon>Crassostrea</taxon>
    </lineage>
</organism>
<dbReference type="SMART" id="SM00336">
    <property type="entry name" value="BBOX"/>
    <property type="match status" value="1"/>
</dbReference>
<sequence>MDDNSHCCDSHPGHECSVFCKTCDLPICRLCVSNEHKSHNLSELSEKIEEVSKSIAQENDRLKTLLDRTTKQLSSLTEFYKKANEDVSVREKDWLKQIEKFTKKLHQEMDDLKKEKGAKLQKQKGELEEMIGKIEEMNRKSATLKESKKLKEMMKFRSVISEQKMLKEYNNEFKIDENDLQTNFECTERLKEIKVSLVGKDYMLDDDSTEKILEVLFVSSALDTEAQIQKFLKGQIEEKKEGLMKRFLKKEIVISVFFILSMFSLFSLCCFFSHSEIATYFLDPLMGTGFEKNIPMVEQKFISDPDLGTKVLEVPSLSSVIDTRFPADMEYHSRLFDMALTDDRKVWVGGYNKVLKLFDLQGHLHRTVPITFTGLYICMYNKQVVFIHQNDKSVNKISDDDTVMTMFTTGDWRPYGITGSASGDLLVCLRKDDQSKVVRFNSNGTVLQEIQNDSESQPLYQHAWYIAENFNGDIIVTDVKKNILVAVDKQGMFLYTYPLRNDDFDVCSVATDSVGHVYVSDYKGHKIHMLDSKGRFLRYIIPEGGINYPRPICMIGDGEMIVGECLTGLAKRIKLLE</sequence>
<evidence type="ECO:0000256" key="1">
    <source>
        <dbReference type="PROSITE-ProRule" id="PRU00024"/>
    </source>
</evidence>
<feature type="domain" description="B box-type" evidence="4">
    <location>
        <begin position="3"/>
        <end position="44"/>
    </location>
</feature>
<dbReference type="InterPro" id="IPR000315">
    <property type="entry name" value="Znf_B-box"/>
</dbReference>
<evidence type="ECO:0000256" key="2">
    <source>
        <dbReference type="SAM" id="Coils"/>
    </source>
</evidence>
<evidence type="ECO:0000259" key="4">
    <source>
        <dbReference type="PROSITE" id="PS50119"/>
    </source>
</evidence>
<dbReference type="GO" id="GO:0008270">
    <property type="term" value="F:zinc ion binding"/>
    <property type="evidence" value="ECO:0007669"/>
    <property type="project" value="UniProtKB-KW"/>
</dbReference>
<evidence type="ECO:0000256" key="3">
    <source>
        <dbReference type="SAM" id="Phobius"/>
    </source>
</evidence>
<gene>
    <name evidence="6" type="primary">LOC111126779</name>
</gene>
<protein>
    <submittedName>
        <fullName evidence="6">Uncharacterized protein LOC111126779</fullName>
    </submittedName>
</protein>
<dbReference type="InterPro" id="IPR011042">
    <property type="entry name" value="6-blade_b-propeller_TolB-like"/>
</dbReference>
<dbReference type="KEGG" id="cvn:111126779"/>
<keyword evidence="1" id="KW-0479">Metal-binding</keyword>
<dbReference type="Pfam" id="PF00643">
    <property type="entry name" value="zf-B_box"/>
    <property type="match status" value="1"/>
</dbReference>
<feature type="transmembrane region" description="Helical" evidence="3">
    <location>
        <begin position="252"/>
        <end position="274"/>
    </location>
</feature>
<evidence type="ECO:0000313" key="5">
    <source>
        <dbReference type="Proteomes" id="UP000694844"/>
    </source>
</evidence>
<keyword evidence="1" id="KW-0863">Zinc-finger</keyword>
<reference evidence="6" key="1">
    <citation type="submission" date="2025-08" db="UniProtKB">
        <authorList>
            <consortium name="RefSeq"/>
        </authorList>
    </citation>
    <scope>IDENTIFICATION</scope>
    <source>
        <tissue evidence="6">Whole sample</tissue>
    </source>
</reference>
<feature type="coiled-coil region" evidence="2">
    <location>
        <begin position="41"/>
        <end position="68"/>
    </location>
</feature>
<dbReference type="PANTHER" id="PTHR25462:SF296">
    <property type="entry name" value="MEIOTIC P26, ISOFORM F"/>
    <property type="match status" value="1"/>
</dbReference>
<proteinExistence type="predicted"/>
<dbReference type="PANTHER" id="PTHR25462">
    <property type="entry name" value="BONUS, ISOFORM C-RELATED"/>
    <property type="match status" value="1"/>
</dbReference>
<dbReference type="PROSITE" id="PS50119">
    <property type="entry name" value="ZF_BBOX"/>
    <property type="match status" value="1"/>
</dbReference>
<dbReference type="Gene3D" id="2.120.10.30">
    <property type="entry name" value="TolB, C-terminal domain"/>
    <property type="match status" value="1"/>
</dbReference>
<dbReference type="InterPro" id="IPR047153">
    <property type="entry name" value="TRIM45/56/19-like"/>
</dbReference>
<keyword evidence="5" id="KW-1185">Reference proteome</keyword>
<keyword evidence="2" id="KW-0175">Coiled coil</keyword>
<keyword evidence="1" id="KW-0862">Zinc</keyword>
<keyword evidence="3" id="KW-1133">Transmembrane helix</keyword>
<evidence type="ECO:0000313" key="6">
    <source>
        <dbReference type="RefSeq" id="XP_022327345.1"/>
    </source>
</evidence>
<dbReference type="GeneID" id="111126779"/>
<dbReference type="SUPFAM" id="SSF101898">
    <property type="entry name" value="NHL repeat"/>
    <property type="match status" value="1"/>
</dbReference>
<dbReference type="RefSeq" id="XP_022327345.1">
    <property type="nucleotide sequence ID" value="XM_022471637.1"/>
</dbReference>